<dbReference type="PANTHER" id="PTHR11373:SF4">
    <property type="entry name" value="DEOXYNUCLEOSIDE TRIPHOSPHATE TRIPHOSPHOHYDROLASE SAMHD1"/>
    <property type="match status" value="1"/>
</dbReference>
<dbReference type="GO" id="GO:0006203">
    <property type="term" value="P:dGTP catabolic process"/>
    <property type="evidence" value="ECO:0007669"/>
    <property type="project" value="TreeGrafter"/>
</dbReference>
<dbReference type="OrthoDB" id="9991235at2759"/>
<sequence length="414" mass="45096">MEDESPPAVGMFGSQSAGAPRGGGHGAAPLLPRDPEKRWLFDVLANKTNGIDCDKFDYLARDSRATGVAISLDFRRIMHYSRISPGTGQVVFKWSEYENLYRGIFQERATMHSKVYTHRKAKGIEFLVCDALFEARDLLGLADAAEDVEAFLRLDDRVLALVEAMRPDDTENPAAARRAQELLLRLRRRQLYVFCDECNVPPAQQAQGFRKPTAEDIVSHHTSDGLTRLRPEDVIVSETRINFTAASANPLNRVMFYSPYGDQGDAPFGLQQDQVSSLFGHNHQDHKLRIYCRDRDPRVCEALRAAFRRWSERQAGWGRAQHSTPFKFRSGAPGAGALGGGSDCGGGGRRDDGARASKRARSLNFGLGEGGGSQPSSLPALAAKQPLAALAAAGAGGGAVHADQGLSLHSPIPE</sequence>
<gene>
    <name evidence="2" type="ORF">Rsub_00376</name>
</gene>
<organism evidence="2 3">
    <name type="scientific">Raphidocelis subcapitata</name>
    <dbReference type="NCBI Taxonomy" id="307507"/>
    <lineage>
        <taxon>Eukaryota</taxon>
        <taxon>Viridiplantae</taxon>
        <taxon>Chlorophyta</taxon>
        <taxon>core chlorophytes</taxon>
        <taxon>Chlorophyceae</taxon>
        <taxon>CS clade</taxon>
        <taxon>Sphaeropleales</taxon>
        <taxon>Selenastraceae</taxon>
        <taxon>Raphidocelis</taxon>
    </lineage>
</organism>
<feature type="region of interest" description="Disordered" evidence="1">
    <location>
        <begin position="1"/>
        <end position="31"/>
    </location>
</feature>
<feature type="compositionally biased region" description="Gly residues" evidence="1">
    <location>
        <begin position="337"/>
        <end position="347"/>
    </location>
</feature>
<dbReference type="GO" id="GO:0005634">
    <property type="term" value="C:nucleus"/>
    <property type="evidence" value="ECO:0007669"/>
    <property type="project" value="TreeGrafter"/>
</dbReference>
<dbReference type="PANTHER" id="PTHR11373">
    <property type="entry name" value="DEOXYNUCLEOSIDE TRIPHOSPHATE TRIPHOSPHOHYDROLASE"/>
    <property type="match status" value="1"/>
</dbReference>
<feature type="region of interest" description="Disordered" evidence="1">
    <location>
        <begin position="392"/>
        <end position="414"/>
    </location>
</feature>
<proteinExistence type="predicted"/>
<protein>
    <submittedName>
        <fullName evidence="2">Uncharacterized protein</fullName>
    </submittedName>
</protein>
<dbReference type="STRING" id="307507.A0A2V0NS51"/>
<evidence type="ECO:0000313" key="3">
    <source>
        <dbReference type="Proteomes" id="UP000247498"/>
    </source>
</evidence>
<name>A0A2V0NS51_9CHLO</name>
<dbReference type="AlphaFoldDB" id="A0A2V0NS51"/>
<reference evidence="2 3" key="1">
    <citation type="journal article" date="2018" name="Sci. Rep.">
        <title>Raphidocelis subcapitata (=Pseudokirchneriella subcapitata) provides an insight into genome evolution and environmental adaptations in the Sphaeropleales.</title>
        <authorList>
            <person name="Suzuki S."/>
            <person name="Yamaguchi H."/>
            <person name="Nakajima N."/>
            <person name="Kawachi M."/>
        </authorList>
    </citation>
    <scope>NUCLEOTIDE SEQUENCE [LARGE SCALE GENOMIC DNA]</scope>
    <source>
        <strain evidence="2 3">NIES-35</strain>
    </source>
</reference>
<accession>A0A2V0NS51</accession>
<dbReference type="GO" id="GO:0008832">
    <property type="term" value="F:dGTPase activity"/>
    <property type="evidence" value="ECO:0007669"/>
    <property type="project" value="TreeGrafter"/>
</dbReference>
<dbReference type="SUPFAM" id="SSF109604">
    <property type="entry name" value="HD-domain/PDEase-like"/>
    <property type="match status" value="1"/>
</dbReference>
<feature type="region of interest" description="Disordered" evidence="1">
    <location>
        <begin position="337"/>
        <end position="357"/>
    </location>
</feature>
<dbReference type="InterPro" id="IPR050135">
    <property type="entry name" value="dGTPase-like"/>
</dbReference>
<dbReference type="Gene3D" id="3.30.70.2760">
    <property type="match status" value="1"/>
</dbReference>
<dbReference type="InParanoid" id="A0A2V0NS51"/>
<keyword evidence="3" id="KW-1185">Reference proteome</keyword>
<dbReference type="EMBL" id="BDRX01000002">
    <property type="protein sequence ID" value="GBF87665.1"/>
    <property type="molecule type" value="Genomic_DNA"/>
</dbReference>
<evidence type="ECO:0000256" key="1">
    <source>
        <dbReference type="SAM" id="MobiDB-lite"/>
    </source>
</evidence>
<dbReference type="Gene3D" id="1.10.3210.10">
    <property type="entry name" value="Hypothetical protein af1432"/>
    <property type="match status" value="1"/>
</dbReference>
<evidence type="ECO:0000313" key="2">
    <source>
        <dbReference type="EMBL" id="GBF87665.1"/>
    </source>
</evidence>
<comment type="caution">
    <text evidence="2">The sequence shown here is derived from an EMBL/GenBank/DDBJ whole genome shotgun (WGS) entry which is preliminary data.</text>
</comment>
<dbReference type="Proteomes" id="UP000247498">
    <property type="component" value="Unassembled WGS sequence"/>
</dbReference>